<dbReference type="SUPFAM" id="SSF161098">
    <property type="entry name" value="MetI-like"/>
    <property type="match status" value="1"/>
</dbReference>
<evidence type="ECO:0000256" key="7">
    <source>
        <dbReference type="RuleBase" id="RU363032"/>
    </source>
</evidence>
<dbReference type="InterPro" id="IPR051393">
    <property type="entry name" value="ABC_transporter_permease"/>
</dbReference>
<dbReference type="Pfam" id="PF00528">
    <property type="entry name" value="BPD_transp_1"/>
    <property type="match status" value="1"/>
</dbReference>
<dbReference type="CDD" id="cd06261">
    <property type="entry name" value="TM_PBP2"/>
    <property type="match status" value="1"/>
</dbReference>
<name>A0ABS5INX2_9MICO</name>
<evidence type="ECO:0000256" key="8">
    <source>
        <dbReference type="SAM" id="MobiDB-lite"/>
    </source>
</evidence>
<dbReference type="RefSeq" id="WP_211542656.1">
    <property type="nucleotide sequence ID" value="NZ_CBDREF010000001.1"/>
</dbReference>
<evidence type="ECO:0000256" key="1">
    <source>
        <dbReference type="ARBA" id="ARBA00004651"/>
    </source>
</evidence>
<evidence type="ECO:0000313" key="11">
    <source>
        <dbReference type="Proteomes" id="UP000678243"/>
    </source>
</evidence>
<feature type="transmembrane region" description="Helical" evidence="7">
    <location>
        <begin position="124"/>
        <end position="144"/>
    </location>
</feature>
<dbReference type="PROSITE" id="PS50928">
    <property type="entry name" value="ABC_TM1"/>
    <property type="match status" value="1"/>
</dbReference>
<organism evidence="10 11">
    <name type="scientific">Microbacterium paraoxydans</name>
    <dbReference type="NCBI Taxonomy" id="199592"/>
    <lineage>
        <taxon>Bacteria</taxon>
        <taxon>Bacillati</taxon>
        <taxon>Actinomycetota</taxon>
        <taxon>Actinomycetes</taxon>
        <taxon>Micrococcales</taxon>
        <taxon>Microbacteriaceae</taxon>
        <taxon>Microbacterium</taxon>
    </lineage>
</organism>
<comment type="subcellular location">
    <subcellularLocation>
        <location evidence="1 7">Cell membrane</location>
        <topology evidence="1 7">Multi-pass membrane protein</topology>
    </subcellularLocation>
</comment>
<evidence type="ECO:0000313" key="10">
    <source>
        <dbReference type="EMBL" id="MBS0024092.1"/>
    </source>
</evidence>
<feature type="transmembrane region" description="Helical" evidence="7">
    <location>
        <begin position="282"/>
        <end position="302"/>
    </location>
</feature>
<evidence type="ECO:0000256" key="5">
    <source>
        <dbReference type="ARBA" id="ARBA00022989"/>
    </source>
</evidence>
<dbReference type="Gene3D" id="1.10.3720.10">
    <property type="entry name" value="MetI-like"/>
    <property type="match status" value="1"/>
</dbReference>
<feature type="transmembrane region" description="Helical" evidence="7">
    <location>
        <begin position="26"/>
        <end position="48"/>
    </location>
</feature>
<reference evidence="10 11" key="1">
    <citation type="submission" date="2021-04" db="EMBL/GenBank/DDBJ databases">
        <title>Whole genome analysis of root endophytic bacterium Microbacterium paraoxydans ku-mp colonizing RP-bio226 rice variety.</title>
        <authorList>
            <person name="Ulaganathan K."/>
            <person name="Latha B."/>
        </authorList>
    </citation>
    <scope>NUCLEOTIDE SEQUENCE [LARGE SCALE GENOMIC DNA]</scope>
    <source>
        <strain evidence="11">ku-mp</strain>
    </source>
</reference>
<keyword evidence="6 7" id="KW-0472">Membrane</keyword>
<dbReference type="PANTHER" id="PTHR30193:SF41">
    <property type="entry name" value="DIACETYLCHITOBIOSE UPTAKE SYSTEM PERMEASE PROTEIN NGCF"/>
    <property type="match status" value="1"/>
</dbReference>
<feature type="transmembrane region" description="Helical" evidence="7">
    <location>
        <begin position="218"/>
        <end position="240"/>
    </location>
</feature>
<dbReference type="SUPFAM" id="SSF160964">
    <property type="entry name" value="MalF N-terminal region-like"/>
    <property type="match status" value="1"/>
</dbReference>
<keyword evidence="5 7" id="KW-1133">Transmembrane helix</keyword>
<evidence type="ECO:0000259" key="9">
    <source>
        <dbReference type="PROSITE" id="PS50928"/>
    </source>
</evidence>
<feature type="compositionally biased region" description="Polar residues" evidence="8">
    <location>
        <begin position="1"/>
        <end position="17"/>
    </location>
</feature>
<comment type="similarity">
    <text evidence="7">Belongs to the binding-protein-dependent transport system permease family.</text>
</comment>
<dbReference type="Proteomes" id="UP000678243">
    <property type="component" value="Unassembled WGS sequence"/>
</dbReference>
<evidence type="ECO:0000256" key="6">
    <source>
        <dbReference type="ARBA" id="ARBA00023136"/>
    </source>
</evidence>
<dbReference type="EMBL" id="JAGTUK010000002">
    <property type="protein sequence ID" value="MBS0024092.1"/>
    <property type="molecule type" value="Genomic_DNA"/>
</dbReference>
<gene>
    <name evidence="10" type="ORF">KE274_08195</name>
</gene>
<proteinExistence type="inferred from homology"/>
<evidence type="ECO:0000256" key="4">
    <source>
        <dbReference type="ARBA" id="ARBA00022692"/>
    </source>
</evidence>
<dbReference type="InterPro" id="IPR035906">
    <property type="entry name" value="MetI-like_sf"/>
</dbReference>
<feature type="transmembrane region" description="Helical" evidence="7">
    <location>
        <begin position="92"/>
        <end position="112"/>
    </location>
</feature>
<keyword evidence="3" id="KW-1003">Cell membrane</keyword>
<protein>
    <submittedName>
        <fullName evidence="10">Sugar ABC transporter permease</fullName>
    </submittedName>
</protein>
<sequence>MTAHTTGRSATGRSARTTPRRGRTRVSGLPGLAFIAPALVGLLALYILPLLTTVYLSFTETKPFGGETFTGIDNYAALVADPQFWNALRNSAIYTVIVLLGIPISIVIATLIHAVRRGKNVYRVLFFLPIVTLPVAVGMVWRYIFNGEFGLLNQALGAIGIDGPSWVADPTVAIFAVSIVGIWMSLGTSIIILGAGLQGVPPELLEASSLDGAGPVRQFFAVTLPLLSPSIFFVSVLSVISSLQMFDLIYVMLIRGSQAETASQTIVYYFFQQTFVRFDRGYGSAIAIVLLLLIMLVTAVQFRLQRKAVFYG</sequence>
<comment type="caution">
    <text evidence="10">The sequence shown here is derived from an EMBL/GenBank/DDBJ whole genome shotgun (WGS) entry which is preliminary data.</text>
</comment>
<keyword evidence="2 7" id="KW-0813">Transport</keyword>
<accession>A0ABS5INX2</accession>
<evidence type="ECO:0000256" key="2">
    <source>
        <dbReference type="ARBA" id="ARBA00022448"/>
    </source>
</evidence>
<feature type="domain" description="ABC transmembrane type-1" evidence="9">
    <location>
        <begin position="87"/>
        <end position="301"/>
    </location>
</feature>
<keyword evidence="11" id="KW-1185">Reference proteome</keyword>
<evidence type="ECO:0000256" key="3">
    <source>
        <dbReference type="ARBA" id="ARBA00022475"/>
    </source>
</evidence>
<feature type="region of interest" description="Disordered" evidence="8">
    <location>
        <begin position="1"/>
        <end position="24"/>
    </location>
</feature>
<dbReference type="InterPro" id="IPR000515">
    <property type="entry name" value="MetI-like"/>
</dbReference>
<dbReference type="PANTHER" id="PTHR30193">
    <property type="entry name" value="ABC TRANSPORTER PERMEASE PROTEIN"/>
    <property type="match status" value="1"/>
</dbReference>
<feature type="transmembrane region" description="Helical" evidence="7">
    <location>
        <begin position="172"/>
        <end position="197"/>
    </location>
</feature>
<keyword evidence="4 7" id="KW-0812">Transmembrane</keyword>